<dbReference type="SUPFAM" id="SSF53756">
    <property type="entry name" value="UDP-Glycosyltransferase/glycogen phosphorylase"/>
    <property type="match status" value="1"/>
</dbReference>
<dbReference type="RefSeq" id="WP_378751713.1">
    <property type="nucleotide sequence ID" value="NZ_JBHSSV010000006.1"/>
</dbReference>
<dbReference type="Pfam" id="PF00534">
    <property type="entry name" value="Glycos_transf_1"/>
    <property type="match status" value="1"/>
</dbReference>
<feature type="domain" description="Glycosyl transferase family 1" evidence="4">
    <location>
        <begin position="221"/>
        <end position="376"/>
    </location>
</feature>
<dbReference type="InterPro" id="IPR028098">
    <property type="entry name" value="Glyco_trans_4-like_N"/>
</dbReference>
<evidence type="ECO:0000259" key="5">
    <source>
        <dbReference type="Pfam" id="PF13439"/>
    </source>
</evidence>
<reference evidence="7" key="1">
    <citation type="journal article" date="2019" name="Int. J. Syst. Evol. Microbiol.">
        <title>The Global Catalogue of Microorganisms (GCM) 10K type strain sequencing project: providing services to taxonomists for standard genome sequencing and annotation.</title>
        <authorList>
            <consortium name="The Broad Institute Genomics Platform"/>
            <consortium name="The Broad Institute Genome Sequencing Center for Infectious Disease"/>
            <person name="Wu L."/>
            <person name="Ma J."/>
        </authorList>
    </citation>
    <scope>NUCLEOTIDE SEQUENCE [LARGE SCALE GENOMIC DNA]</scope>
    <source>
        <strain evidence="7">CCUG 50754</strain>
    </source>
</reference>
<dbReference type="InterPro" id="IPR050194">
    <property type="entry name" value="Glycosyltransferase_grp1"/>
</dbReference>
<dbReference type="Proteomes" id="UP001597042">
    <property type="component" value="Unassembled WGS sequence"/>
</dbReference>
<comment type="caution">
    <text evidence="6">The sequence shown here is derived from an EMBL/GenBank/DDBJ whole genome shotgun (WGS) entry which is preliminary data.</text>
</comment>
<feature type="domain" description="Glycosyltransferase subfamily 4-like N-terminal" evidence="5">
    <location>
        <begin position="32"/>
        <end position="213"/>
    </location>
</feature>
<dbReference type="PANTHER" id="PTHR45947">
    <property type="entry name" value="SULFOQUINOVOSYL TRANSFERASE SQD2"/>
    <property type="match status" value="1"/>
</dbReference>
<evidence type="ECO:0000259" key="4">
    <source>
        <dbReference type="Pfam" id="PF00534"/>
    </source>
</evidence>
<evidence type="ECO:0000256" key="2">
    <source>
        <dbReference type="ARBA" id="ARBA00022676"/>
    </source>
</evidence>
<keyword evidence="3 6" id="KW-0808">Transferase</keyword>
<dbReference type="GO" id="GO:0016757">
    <property type="term" value="F:glycosyltransferase activity"/>
    <property type="evidence" value="ECO:0007669"/>
    <property type="project" value="UniProtKB-KW"/>
</dbReference>
<dbReference type="EMBL" id="JBHTIM010000001">
    <property type="protein sequence ID" value="MFD0780045.1"/>
    <property type="molecule type" value="Genomic_DNA"/>
</dbReference>
<evidence type="ECO:0000256" key="3">
    <source>
        <dbReference type="ARBA" id="ARBA00022679"/>
    </source>
</evidence>
<accession>A0ABW2ZNE1</accession>
<gene>
    <name evidence="6" type="ORF">ACFQZV_01875</name>
</gene>
<evidence type="ECO:0000313" key="6">
    <source>
        <dbReference type="EMBL" id="MFD0780045.1"/>
    </source>
</evidence>
<protein>
    <recommendedName>
        <fullName evidence="1">D-inositol 3-phosphate glycosyltransferase</fullName>
    </recommendedName>
</protein>
<name>A0ABW2ZNE1_9MICO</name>
<dbReference type="PANTHER" id="PTHR45947:SF3">
    <property type="entry name" value="SULFOQUINOVOSYL TRANSFERASE SQD2"/>
    <property type="match status" value="1"/>
</dbReference>
<proteinExistence type="predicted"/>
<sequence length="404" mass="44728">MTDSATPDDTADAVTSRPLTILMGADTFLPHVNGAARFAERLAAGLVARGHNVQVMAPSAGHRNHGVFVEEIEGEQVTMRRLPSWRWPPHDWLTFVLPWLSKHYARRALDEVKPDIVHIQSHIVIGRGLAREARKRGIPVVATNHVMAENVLDFTTLPPLLDRIFVRLAWNDAKKTFDLTRAVTTPTRKAADFLENTIDIEGVVPVSCGIDASNYTADLTPRDKNRLAFVGRLTTEKQIDVVLRALTKLDPALEVTLDIVGTGDQRRNLEELTTRLGLSDRVTFHGRTTDAELRAVLTRASAFVIASIAELQSIATMEAMASGLPIVAADAVALPHLVHDGENGYLFRPGDVDDLAAKITMVLTQSPDERRRMQEASLEGVKIHDMRRTLDTFEALYRDEPLPE</sequence>
<evidence type="ECO:0000256" key="1">
    <source>
        <dbReference type="ARBA" id="ARBA00021292"/>
    </source>
</evidence>
<dbReference type="InterPro" id="IPR001296">
    <property type="entry name" value="Glyco_trans_1"/>
</dbReference>
<dbReference type="Gene3D" id="3.40.50.2000">
    <property type="entry name" value="Glycogen Phosphorylase B"/>
    <property type="match status" value="2"/>
</dbReference>
<dbReference type="Pfam" id="PF13439">
    <property type="entry name" value="Glyco_transf_4"/>
    <property type="match status" value="1"/>
</dbReference>
<evidence type="ECO:0000313" key="7">
    <source>
        <dbReference type="Proteomes" id="UP001597042"/>
    </source>
</evidence>
<keyword evidence="2 6" id="KW-0328">Glycosyltransferase</keyword>
<keyword evidence="7" id="KW-1185">Reference proteome</keyword>
<organism evidence="6 7">
    <name type="scientific">Microbacterium koreense</name>
    <dbReference type="NCBI Taxonomy" id="323761"/>
    <lineage>
        <taxon>Bacteria</taxon>
        <taxon>Bacillati</taxon>
        <taxon>Actinomycetota</taxon>
        <taxon>Actinomycetes</taxon>
        <taxon>Micrococcales</taxon>
        <taxon>Microbacteriaceae</taxon>
        <taxon>Microbacterium</taxon>
    </lineage>
</organism>